<dbReference type="GO" id="GO:0000329">
    <property type="term" value="C:fungal-type vacuole membrane"/>
    <property type="evidence" value="ECO:0007669"/>
    <property type="project" value="TreeGrafter"/>
</dbReference>
<keyword evidence="9" id="KW-1185">Reference proteome</keyword>
<feature type="region of interest" description="Disordered" evidence="5">
    <location>
        <begin position="244"/>
        <end position="263"/>
    </location>
</feature>
<dbReference type="OrthoDB" id="410267at2759"/>
<dbReference type="InterPro" id="IPR036259">
    <property type="entry name" value="MFS_trans_sf"/>
</dbReference>
<accession>A0A8H3TPL5</accession>
<dbReference type="EMBL" id="BLZA01000009">
    <property type="protein sequence ID" value="GHJ84877.1"/>
    <property type="molecule type" value="Genomic_DNA"/>
</dbReference>
<evidence type="ECO:0000256" key="2">
    <source>
        <dbReference type="ARBA" id="ARBA00022692"/>
    </source>
</evidence>
<evidence type="ECO:0000313" key="8">
    <source>
        <dbReference type="EMBL" id="GHJ84877.1"/>
    </source>
</evidence>
<feature type="compositionally biased region" description="Acidic residues" evidence="5">
    <location>
        <begin position="245"/>
        <end position="258"/>
    </location>
</feature>
<feature type="transmembrane region" description="Helical" evidence="6">
    <location>
        <begin position="104"/>
        <end position="123"/>
    </location>
</feature>
<dbReference type="PANTHER" id="PTHR21576">
    <property type="entry name" value="UNCHARACTERIZED NODULIN-LIKE PROTEIN"/>
    <property type="match status" value="1"/>
</dbReference>
<comment type="subcellular location">
    <subcellularLocation>
        <location evidence="1">Membrane</location>
        <topology evidence="1">Multi-pass membrane protein</topology>
    </subcellularLocation>
</comment>
<feature type="transmembrane region" description="Helical" evidence="6">
    <location>
        <begin position="144"/>
        <end position="165"/>
    </location>
</feature>
<evidence type="ECO:0000256" key="3">
    <source>
        <dbReference type="ARBA" id="ARBA00022989"/>
    </source>
</evidence>
<dbReference type="PANTHER" id="PTHR21576:SF160">
    <property type="entry name" value="NODULIN-LIKE DOMAIN-CONTAINING PROTEIN"/>
    <property type="match status" value="1"/>
</dbReference>
<evidence type="ECO:0000256" key="6">
    <source>
        <dbReference type="SAM" id="Phobius"/>
    </source>
</evidence>
<comment type="caution">
    <text evidence="8">The sequence shown here is derived from an EMBL/GenBank/DDBJ whole genome shotgun (WGS) entry which is preliminary data.</text>
</comment>
<proteinExistence type="predicted"/>
<feature type="transmembrane region" description="Helical" evidence="6">
    <location>
        <begin position="390"/>
        <end position="416"/>
    </location>
</feature>
<feature type="transmembrane region" description="Helical" evidence="6">
    <location>
        <begin position="73"/>
        <end position="92"/>
    </location>
</feature>
<dbReference type="SUPFAM" id="SSF103473">
    <property type="entry name" value="MFS general substrate transporter"/>
    <property type="match status" value="1"/>
</dbReference>
<organism evidence="8 9">
    <name type="scientific">Naganishia liquefaciens</name>
    <dbReference type="NCBI Taxonomy" id="104408"/>
    <lineage>
        <taxon>Eukaryota</taxon>
        <taxon>Fungi</taxon>
        <taxon>Dikarya</taxon>
        <taxon>Basidiomycota</taxon>
        <taxon>Agaricomycotina</taxon>
        <taxon>Tremellomycetes</taxon>
        <taxon>Filobasidiales</taxon>
        <taxon>Filobasidiaceae</taxon>
        <taxon>Naganishia</taxon>
    </lineage>
</organism>
<evidence type="ECO:0000259" key="7">
    <source>
        <dbReference type="Pfam" id="PF06813"/>
    </source>
</evidence>
<keyword evidence="2 6" id="KW-0812">Transmembrane</keyword>
<name>A0A8H3TPL5_9TREE</name>
<evidence type="ECO:0000256" key="4">
    <source>
        <dbReference type="ARBA" id="ARBA00023136"/>
    </source>
</evidence>
<evidence type="ECO:0000256" key="5">
    <source>
        <dbReference type="SAM" id="MobiDB-lite"/>
    </source>
</evidence>
<feature type="transmembrane region" description="Helical" evidence="6">
    <location>
        <begin position="428"/>
        <end position="446"/>
    </location>
</feature>
<sequence>MHRQRALLLAAATITALSSGTNYVFSAYAPQLAARCRLSSTQLNLIGIAGNLGVYTSGPLWGIFIDRHGPRGVLCWAAILILVGYGGIRAIYLSTPSSPGRASTVVWLCVCSLLTGYAASAGLNASMSTVARSFPVHQRATASGITLAGFGLSAFLFSSIAHGVFPGRTEAFLGLLAGGTACGMVVGVLGVRPVSCEDVSYEAVSSTTVEAYTDGRDPEARMTALALTPSRSRSADRVTLLTDIEANDDGDDDDNDNDTDPKEPLAQVHVLPAEEITGKALLASLDFWLIVVFLTLRNGCGLLYINNVGTVVLALFNASKEVQADPFEVARVQATQVSVVSVWNCLGRISMGVASDYAKTRWGVGRVWFTLFIALLFLTSQIAVQTTHDVANLATVSGLLGLAYGNLFALLPIVVLEWFGLANFSMNWGIVSLAPGLGGNIANLIFGRVYDSNVKQAVETTLLTRTFRLLTRGGIPADPTDHTHDCTLGTDCYAAAFRITTVWCVLALVVGAWLVLRQERKTRRRREQVCQML</sequence>
<dbReference type="Gene3D" id="1.20.1250.20">
    <property type="entry name" value="MFS general substrate transporter like domains"/>
    <property type="match status" value="2"/>
</dbReference>
<reference evidence="8" key="1">
    <citation type="submission" date="2020-07" db="EMBL/GenBank/DDBJ databases">
        <title>Draft Genome Sequence of a Deep-Sea Yeast, Naganishia (Cryptococcus) liquefaciens strain N6.</title>
        <authorList>
            <person name="Han Y.W."/>
            <person name="Kajitani R."/>
            <person name="Morimoto H."/>
            <person name="Parhat M."/>
            <person name="Tsubouchi H."/>
            <person name="Bakenova O."/>
            <person name="Ogata M."/>
            <person name="Argunhan B."/>
            <person name="Aoki R."/>
            <person name="Kajiwara S."/>
            <person name="Itoh T."/>
            <person name="Iwasaki H."/>
        </authorList>
    </citation>
    <scope>NUCLEOTIDE SEQUENCE</scope>
    <source>
        <strain evidence="8">N6</strain>
    </source>
</reference>
<dbReference type="AlphaFoldDB" id="A0A8H3TPL5"/>
<feature type="transmembrane region" description="Helical" evidence="6">
    <location>
        <begin position="495"/>
        <end position="516"/>
    </location>
</feature>
<evidence type="ECO:0000313" key="9">
    <source>
        <dbReference type="Proteomes" id="UP000620104"/>
    </source>
</evidence>
<feature type="transmembrane region" description="Helical" evidence="6">
    <location>
        <begin position="42"/>
        <end position="61"/>
    </location>
</feature>
<keyword evidence="3 6" id="KW-1133">Transmembrane helix</keyword>
<dbReference type="Pfam" id="PF06813">
    <property type="entry name" value="Nodulin-like"/>
    <property type="match status" value="1"/>
</dbReference>
<protein>
    <recommendedName>
        <fullName evidence="7">Nodulin-like domain-containing protein</fullName>
    </recommendedName>
</protein>
<evidence type="ECO:0000256" key="1">
    <source>
        <dbReference type="ARBA" id="ARBA00004141"/>
    </source>
</evidence>
<gene>
    <name evidence="8" type="ORF">NliqN6_1279</name>
</gene>
<feature type="domain" description="Nodulin-like" evidence="7">
    <location>
        <begin position="8"/>
        <end position="195"/>
    </location>
</feature>
<feature type="transmembrane region" description="Helical" evidence="6">
    <location>
        <begin position="367"/>
        <end position="384"/>
    </location>
</feature>
<dbReference type="Proteomes" id="UP000620104">
    <property type="component" value="Unassembled WGS sequence"/>
</dbReference>
<dbReference type="InterPro" id="IPR010658">
    <property type="entry name" value="Nodulin-like"/>
</dbReference>
<keyword evidence="4 6" id="KW-0472">Membrane</keyword>
<feature type="transmembrane region" description="Helical" evidence="6">
    <location>
        <begin position="171"/>
        <end position="191"/>
    </location>
</feature>